<evidence type="ECO:0000313" key="2">
    <source>
        <dbReference type="Proteomes" id="UP000325081"/>
    </source>
</evidence>
<comment type="caution">
    <text evidence="1">The sequence shown here is derived from an EMBL/GenBank/DDBJ whole genome shotgun (WGS) entry which is preliminary data.</text>
</comment>
<sequence length="111" mass="12121">MELAYDIPSSCLGVVTNRCDLKVADHVLEKLNDVHKALFVKSCFRPLVHIPNLKLAGPHKRIATGSKSDRRGSQLLAEHRPRIRREQCPLGVVAVDGGPPLPGLGRGVKKT</sequence>
<dbReference type="OrthoDB" id="1930729at2759"/>
<dbReference type="Proteomes" id="UP000325081">
    <property type="component" value="Unassembled WGS sequence"/>
</dbReference>
<reference evidence="2" key="1">
    <citation type="journal article" date="2019" name="Curr. Biol.">
        <title>Genome Sequence of Striga asiatica Provides Insight into the Evolution of Plant Parasitism.</title>
        <authorList>
            <person name="Yoshida S."/>
            <person name="Kim S."/>
            <person name="Wafula E.K."/>
            <person name="Tanskanen J."/>
            <person name="Kim Y.M."/>
            <person name="Honaas L."/>
            <person name="Yang Z."/>
            <person name="Spallek T."/>
            <person name="Conn C.E."/>
            <person name="Ichihashi Y."/>
            <person name="Cheong K."/>
            <person name="Cui S."/>
            <person name="Der J.P."/>
            <person name="Gundlach H."/>
            <person name="Jiao Y."/>
            <person name="Hori C."/>
            <person name="Ishida J.K."/>
            <person name="Kasahara H."/>
            <person name="Kiba T."/>
            <person name="Kim M.S."/>
            <person name="Koo N."/>
            <person name="Laohavisit A."/>
            <person name="Lee Y.H."/>
            <person name="Lumba S."/>
            <person name="McCourt P."/>
            <person name="Mortimer J.C."/>
            <person name="Mutuku J.M."/>
            <person name="Nomura T."/>
            <person name="Sasaki-Sekimoto Y."/>
            <person name="Seto Y."/>
            <person name="Wang Y."/>
            <person name="Wakatake T."/>
            <person name="Sakakibara H."/>
            <person name="Demura T."/>
            <person name="Yamaguchi S."/>
            <person name="Yoneyama K."/>
            <person name="Manabe R.I."/>
            <person name="Nelson D.C."/>
            <person name="Schulman A.H."/>
            <person name="Timko M.P."/>
            <person name="dePamphilis C.W."/>
            <person name="Choi D."/>
            <person name="Shirasu K."/>
        </authorList>
    </citation>
    <scope>NUCLEOTIDE SEQUENCE [LARGE SCALE GENOMIC DNA]</scope>
    <source>
        <strain evidence="2">cv. UVA1</strain>
    </source>
</reference>
<dbReference type="AlphaFoldDB" id="A0A5A7PEE1"/>
<dbReference type="EMBL" id="BKCP01004428">
    <property type="protein sequence ID" value="GER31111.1"/>
    <property type="molecule type" value="Genomic_DNA"/>
</dbReference>
<name>A0A5A7PEE1_STRAF</name>
<accession>A0A5A7PEE1</accession>
<organism evidence="1 2">
    <name type="scientific">Striga asiatica</name>
    <name type="common">Asiatic witchweed</name>
    <name type="synonym">Buchnera asiatica</name>
    <dbReference type="NCBI Taxonomy" id="4170"/>
    <lineage>
        <taxon>Eukaryota</taxon>
        <taxon>Viridiplantae</taxon>
        <taxon>Streptophyta</taxon>
        <taxon>Embryophyta</taxon>
        <taxon>Tracheophyta</taxon>
        <taxon>Spermatophyta</taxon>
        <taxon>Magnoliopsida</taxon>
        <taxon>eudicotyledons</taxon>
        <taxon>Gunneridae</taxon>
        <taxon>Pentapetalae</taxon>
        <taxon>asterids</taxon>
        <taxon>lamiids</taxon>
        <taxon>Lamiales</taxon>
        <taxon>Orobanchaceae</taxon>
        <taxon>Buchnereae</taxon>
        <taxon>Striga</taxon>
    </lineage>
</organism>
<gene>
    <name evidence="1" type="ORF">STAS_07097</name>
</gene>
<keyword evidence="2" id="KW-1185">Reference proteome</keyword>
<protein>
    <submittedName>
        <fullName evidence="1">Peroxisomal 3-keto-acyl-CoA thiolase 2</fullName>
    </submittedName>
</protein>
<proteinExistence type="predicted"/>
<evidence type="ECO:0000313" key="1">
    <source>
        <dbReference type="EMBL" id="GER31111.1"/>
    </source>
</evidence>